<protein>
    <submittedName>
        <fullName evidence="1">Uncharacterized protein</fullName>
    </submittedName>
</protein>
<gene>
    <name evidence="1" type="ORF">NK6_134</name>
</gene>
<dbReference type="EMBL" id="AP014685">
    <property type="protein sequence ID" value="BAR53325.1"/>
    <property type="molecule type" value="Genomic_DNA"/>
</dbReference>
<evidence type="ECO:0000313" key="1">
    <source>
        <dbReference type="EMBL" id="BAR53325.1"/>
    </source>
</evidence>
<name>A0A0E3VS56_9BRAD</name>
<accession>A0A0E3VS56</accession>
<reference evidence="1 2" key="1">
    <citation type="submission" date="2014-11" db="EMBL/GenBank/DDBJ databases">
        <title>Symbiosis island explosion on the genome of extra-slow-growing strains of soybean bradyrhizobia with massive insertion sequences.</title>
        <authorList>
            <person name="Iida T."/>
            <person name="Minamisawa K."/>
        </authorList>
    </citation>
    <scope>NUCLEOTIDE SEQUENCE [LARGE SCALE GENOMIC DNA]</scope>
    <source>
        <strain evidence="1 2">NK6</strain>
    </source>
</reference>
<organism evidence="1 2">
    <name type="scientific">Bradyrhizobium diazoefficiens</name>
    <dbReference type="NCBI Taxonomy" id="1355477"/>
    <lineage>
        <taxon>Bacteria</taxon>
        <taxon>Pseudomonadati</taxon>
        <taxon>Pseudomonadota</taxon>
        <taxon>Alphaproteobacteria</taxon>
        <taxon>Hyphomicrobiales</taxon>
        <taxon>Nitrobacteraceae</taxon>
        <taxon>Bradyrhizobium</taxon>
    </lineage>
</organism>
<sequence length="106" mass="11808">MFMKQSISLNAKLRWPDVKDHYVVIYEGHVIGNVHRSGDSWSWSISVPMGLPDWSVGNAASLHDGIKALGNAWAGILKSTSAERLQRAWDLERAAETRNTGFESNI</sequence>
<dbReference type="AlphaFoldDB" id="A0A0E3VS56"/>
<evidence type="ECO:0000313" key="2">
    <source>
        <dbReference type="Proteomes" id="UP000063308"/>
    </source>
</evidence>
<proteinExistence type="predicted"/>
<dbReference type="Proteomes" id="UP000063308">
    <property type="component" value="Chromosome"/>
</dbReference>